<dbReference type="Proteomes" id="UP000002212">
    <property type="component" value="Plasmid pROB02"/>
</dbReference>
<gene>
    <name evidence="1" type="ordered locus">ROP_pROB02-02320</name>
</gene>
<evidence type="ECO:0000313" key="2">
    <source>
        <dbReference type="Proteomes" id="UP000002212"/>
    </source>
</evidence>
<sequence length="158" mass="18068">MYNCSWRWCTVALTDVERDLRAIPAEKELLQIKLLRAVAHATDNQVPQRVIAKNLAVTQPEVSRIVKKLRLNPSARDRSPREVLLEHAAKRIDHDRMMAELVAWDYTFGHVPADDPLGASYLRGTWDQIERSRDLLGDDDYRVLLAATADRRARANAL</sequence>
<geneLocation type="plasmid" evidence="1 2">
    <name>pROB02</name>
</geneLocation>
<accession>C1BE36</accession>
<keyword evidence="1" id="KW-0614">Plasmid</keyword>
<dbReference type="AlphaFoldDB" id="C1BE36"/>
<name>C1BE36_RHOOB</name>
<reference evidence="1 2" key="1">
    <citation type="journal article" date="2005" name="J. Biosci. Bioeng.">
        <title>Isolation and characterization of benzene-tolerant Rhodococcus opacus strains.</title>
        <authorList>
            <person name="Na K.S."/>
            <person name="Kuroda A."/>
            <person name="Takiguchi N."/>
            <person name="Ikeda T."/>
            <person name="Ohtake H."/>
            <person name="Kato J."/>
        </authorList>
    </citation>
    <scope>NUCLEOTIDE SEQUENCE [LARGE SCALE GENOMIC DNA]</scope>
    <source>
        <strain evidence="1 2">B4</strain>
        <plasmid evidence="1">pROB02</plasmid>
    </source>
</reference>
<organism evidence="1 2">
    <name type="scientific">Rhodococcus opacus (strain B4)</name>
    <dbReference type="NCBI Taxonomy" id="632772"/>
    <lineage>
        <taxon>Bacteria</taxon>
        <taxon>Bacillati</taxon>
        <taxon>Actinomycetota</taxon>
        <taxon>Actinomycetes</taxon>
        <taxon>Mycobacteriales</taxon>
        <taxon>Nocardiaceae</taxon>
        <taxon>Rhodococcus</taxon>
    </lineage>
</organism>
<dbReference type="KEGG" id="rop:ROP_pROB02-02320"/>
<dbReference type="EMBL" id="AP011117">
    <property type="protein sequence ID" value="BAH47239.1"/>
    <property type="molecule type" value="Genomic_DNA"/>
</dbReference>
<evidence type="ECO:0000313" key="1">
    <source>
        <dbReference type="EMBL" id="BAH47239.1"/>
    </source>
</evidence>
<proteinExistence type="predicted"/>
<dbReference type="HOGENOM" id="CLU_147345_0_0_11"/>
<protein>
    <submittedName>
        <fullName evidence="1">Uncharacterized protein</fullName>
    </submittedName>
</protein>
<dbReference type="PATRIC" id="fig|632772.20.peg.8616"/>
<reference evidence="1 2" key="2">
    <citation type="submission" date="2009-03" db="EMBL/GenBank/DDBJ databases">
        <title>Comparison of the complete genome sequences of Rhodococcus erythropolis PR4 and Rhodococcus opacus B4.</title>
        <authorList>
            <person name="Takarada H."/>
            <person name="Sekine M."/>
            <person name="Hosoyama A."/>
            <person name="Yamada R."/>
            <person name="Fujisawa T."/>
            <person name="Omata S."/>
            <person name="Shimizu A."/>
            <person name="Tsukatani N."/>
            <person name="Tanikawa S."/>
            <person name="Fujita N."/>
            <person name="Harayama S."/>
        </authorList>
    </citation>
    <scope>NUCLEOTIDE SEQUENCE [LARGE SCALE GENOMIC DNA]</scope>
    <source>
        <strain evidence="1 2">B4</strain>
        <plasmid evidence="1 2">pROB02</plasmid>
    </source>
</reference>